<accession>A0A1K1MX10</accession>
<reference evidence="2 4" key="2">
    <citation type="submission" date="2023-11" db="EMBL/GenBank/DDBJ databases">
        <title>MicrobeMod: A computational toolkit for identifying prokaryotic methylation and restriction-modification with nanopore sequencing.</title>
        <authorList>
            <person name="Crits-Christoph A."/>
            <person name="Kang S.C."/>
            <person name="Lee H."/>
            <person name="Ostrov N."/>
        </authorList>
    </citation>
    <scope>NUCLEOTIDE SEQUENCE [LARGE SCALE GENOMIC DNA]</scope>
    <source>
        <strain evidence="2 4">ATCC 23090</strain>
    </source>
</reference>
<dbReference type="Proteomes" id="UP000183788">
    <property type="component" value="Unassembled WGS sequence"/>
</dbReference>
<dbReference type="AlphaFoldDB" id="A0A1K1MX10"/>
<dbReference type="PANTHER" id="PTHR40590:SF1">
    <property type="entry name" value="CYTOPLASMIC PROTEIN"/>
    <property type="match status" value="1"/>
</dbReference>
<evidence type="ECO:0000313" key="4">
    <source>
        <dbReference type="Proteomes" id="UP001326715"/>
    </source>
</evidence>
<dbReference type="OrthoDB" id="9798714at2"/>
<organism evidence="1 3">
    <name type="scientific">Chitinophaga sancti</name>
    <dbReference type="NCBI Taxonomy" id="1004"/>
    <lineage>
        <taxon>Bacteria</taxon>
        <taxon>Pseudomonadati</taxon>
        <taxon>Bacteroidota</taxon>
        <taxon>Chitinophagia</taxon>
        <taxon>Chitinophagales</taxon>
        <taxon>Chitinophagaceae</taxon>
        <taxon>Chitinophaga</taxon>
    </lineage>
</organism>
<gene>
    <name evidence="1" type="ORF">SAMN05661012_00964</name>
    <name evidence="2" type="ORF">SR876_07380</name>
</gene>
<evidence type="ECO:0000313" key="1">
    <source>
        <dbReference type="EMBL" id="SFW27593.1"/>
    </source>
</evidence>
<proteinExistence type="predicted"/>
<dbReference type="RefSeq" id="WP_072357451.1">
    <property type="nucleotide sequence ID" value="NZ_CBHWAX010000079.1"/>
</dbReference>
<evidence type="ECO:0000313" key="2">
    <source>
        <dbReference type="EMBL" id="WQG91316.1"/>
    </source>
</evidence>
<name>A0A1K1MX10_9BACT</name>
<dbReference type="PANTHER" id="PTHR40590">
    <property type="entry name" value="CYTOPLASMIC PROTEIN-RELATED"/>
    <property type="match status" value="1"/>
</dbReference>
<dbReference type="EMBL" id="FPIZ01000002">
    <property type="protein sequence ID" value="SFW27593.1"/>
    <property type="molecule type" value="Genomic_DNA"/>
</dbReference>
<dbReference type="Proteomes" id="UP001326715">
    <property type="component" value="Chromosome"/>
</dbReference>
<evidence type="ECO:0000313" key="3">
    <source>
        <dbReference type="Proteomes" id="UP000183788"/>
    </source>
</evidence>
<dbReference type="InterPro" id="IPR047111">
    <property type="entry name" value="YbaP-like"/>
</dbReference>
<dbReference type="EMBL" id="CP140154">
    <property type="protein sequence ID" value="WQG91316.1"/>
    <property type="molecule type" value="Genomic_DNA"/>
</dbReference>
<dbReference type="STRING" id="1004.SAMN05661012_00964"/>
<dbReference type="InterPro" id="IPR002816">
    <property type="entry name" value="TraB/PrgY/GumN_fam"/>
</dbReference>
<keyword evidence="4" id="KW-1185">Reference proteome</keyword>
<dbReference type="Pfam" id="PF01963">
    <property type="entry name" value="TraB_PrgY_gumN"/>
    <property type="match status" value="1"/>
</dbReference>
<protein>
    <submittedName>
        <fullName evidence="2">TraB/GumN family protein</fullName>
    </submittedName>
</protein>
<reference evidence="1 3" key="1">
    <citation type="submission" date="2016-11" db="EMBL/GenBank/DDBJ databases">
        <authorList>
            <person name="Jaros S."/>
            <person name="Januszkiewicz K."/>
            <person name="Wedrychowicz H."/>
        </authorList>
    </citation>
    <scope>NUCLEOTIDE SEQUENCE [LARGE SCALE GENOMIC DNA]</scope>
    <source>
        <strain evidence="1 3">DSM 784</strain>
    </source>
</reference>
<dbReference type="CDD" id="cd14789">
    <property type="entry name" value="Tiki"/>
    <property type="match status" value="1"/>
</dbReference>
<sequence>MKGLKYSQTIVICIVFLLAGLNAAIAQQRKGLLWEISGNGLKQPAYLFGTVHVYDTTLYALPQLPAGLVDKIDKVYFEMDYSKIDQAELMASILIKDSAQYLNKLLDTGAIASLKKLSASSPMLKMMGNQIYAVKPFILMSWISAGGTKAATVDFELFKMMVAQQKPVGGLETVKEQMAAVDAVPLSKQADMLAKALDGRFSLEQQVSRVTEVYTRQELDNLMTVLNDNIPVDASFDDAIRLNRNVTMADKIAAILRTEHPLIAVGAGHFGNNDGLIALLEKKGYSLKSVPVLIRKVRE</sequence>